<evidence type="ECO:0000313" key="2">
    <source>
        <dbReference type="Proteomes" id="UP000282028"/>
    </source>
</evidence>
<protein>
    <recommendedName>
        <fullName evidence="3">HNH endonuclease</fullName>
    </recommendedName>
</protein>
<keyword evidence="2" id="KW-1185">Reference proteome</keyword>
<evidence type="ECO:0000313" key="1">
    <source>
        <dbReference type="EMBL" id="RNB69564.1"/>
    </source>
</evidence>
<dbReference type="EMBL" id="RHHR01000037">
    <property type="protein sequence ID" value="RNB69564.1"/>
    <property type="molecule type" value="Genomic_DNA"/>
</dbReference>
<name>A0A3M8C1M9_9BACL</name>
<gene>
    <name evidence="1" type="ORF">EDM52_19020</name>
</gene>
<accession>A0A3M8C1M9</accession>
<comment type="caution">
    <text evidence="1">The sequence shown here is derived from an EMBL/GenBank/DDBJ whole genome shotgun (WGS) entry which is preliminary data.</text>
</comment>
<evidence type="ECO:0008006" key="3">
    <source>
        <dbReference type="Google" id="ProtNLM"/>
    </source>
</evidence>
<organism evidence="1 2">
    <name type="scientific">Brevibacillus invocatus</name>
    <dbReference type="NCBI Taxonomy" id="173959"/>
    <lineage>
        <taxon>Bacteria</taxon>
        <taxon>Bacillati</taxon>
        <taxon>Bacillota</taxon>
        <taxon>Bacilli</taxon>
        <taxon>Bacillales</taxon>
        <taxon>Paenibacillaceae</taxon>
        <taxon>Brevibacillus</taxon>
    </lineage>
</organism>
<proteinExistence type="predicted"/>
<reference evidence="1 2" key="1">
    <citation type="submission" date="2018-10" db="EMBL/GenBank/DDBJ databases">
        <title>Phylogenomics of Brevibacillus.</title>
        <authorList>
            <person name="Dunlap C."/>
        </authorList>
    </citation>
    <scope>NUCLEOTIDE SEQUENCE [LARGE SCALE GENOMIC DNA]</scope>
    <source>
        <strain evidence="1 2">JCM 12215</strain>
    </source>
</reference>
<dbReference type="AlphaFoldDB" id="A0A3M8C1M9"/>
<dbReference type="Proteomes" id="UP000282028">
    <property type="component" value="Unassembled WGS sequence"/>
</dbReference>
<sequence length="267" mass="31049">MICKLCGNPNMDKPESHIVSKFFFDWLKRTSPTGFLREPQNSNKRLQDGLKLEFLCSNCEKVMGKWEKSFSEKIFKPLSNCNATFSFKCDDEYILKFGVSIVWRALEYNYGMNLISDMTEEELNDMQKALETWKDYLLDNSQGIGKNHVYIIPVKQFLDNGQPISIAYNRSVGIDFKVFDDQYWGFVFVKVPNMIIIGDVIGDPDSNMKKYQIYKQNTIKDEVLPIIPEVVVRVINNSIAHFEKGAENISQHQIEKIRYTYNKTSNK</sequence>